<evidence type="ECO:0000313" key="9">
    <source>
        <dbReference type="Proteomes" id="UP000189761"/>
    </source>
</evidence>
<dbReference type="InterPro" id="IPR006176">
    <property type="entry name" value="3-OHacyl-CoA_DH_NAD-bd"/>
</dbReference>
<dbReference type="InterPro" id="IPR006108">
    <property type="entry name" value="3HC_DH_C"/>
</dbReference>
<proteinExistence type="inferred from homology"/>
<keyword evidence="3" id="KW-0560">Oxidoreductase</keyword>
<name>A0A8E2IAD2_9BACI</name>
<evidence type="ECO:0000256" key="4">
    <source>
        <dbReference type="PIRSR" id="PIRSR000105-1"/>
    </source>
</evidence>
<feature type="domain" description="3-hydroxyacyl-CoA dehydrogenase NAD binding" evidence="7">
    <location>
        <begin position="18"/>
        <end position="192"/>
    </location>
</feature>
<keyword evidence="9" id="KW-1185">Reference proteome</keyword>
<sequence length="323" mass="35417">MIQSKITLPDELQRFNPVTVIGAGTIGVSWTALFLAYGLTVRVNDPRPDVKEVVLNGIDQIKPTLKALGLPTEGLTNRLEIEPDLDRALQGAAVIQENGPERLEFKHELFSKIEKVVSKETLLLSSSSGIPSSEIAKGMKNPERLLIGHPFNPPHLVPLVEVVPGEHTKDQAVQDAITFYRALGKEPMVLEKEIPGFVANRLQSALFREAVNLVLEGVVSMEDLDRIVTNSIGLRWAVGGPFLTFHLGGGKGGLPAFLQHLGPNLQNGWKNLGNPNLDEANVQTLSNHAMNSYGNVPIEQLEKSRDQKQLSVLKMLKDQQSSR</sequence>
<evidence type="ECO:0000259" key="7">
    <source>
        <dbReference type="Pfam" id="PF02737"/>
    </source>
</evidence>
<keyword evidence="5" id="KW-0812">Transmembrane</keyword>
<reference evidence="8 9" key="1">
    <citation type="submission" date="2017-01" db="EMBL/GenBank/DDBJ databases">
        <title>Draft genome sequence of Bacillus oleronius.</title>
        <authorList>
            <person name="Allam M."/>
        </authorList>
    </citation>
    <scope>NUCLEOTIDE SEQUENCE [LARGE SCALE GENOMIC DNA]</scope>
    <source>
        <strain evidence="8 9">DSM 9356</strain>
    </source>
</reference>
<evidence type="ECO:0000313" key="8">
    <source>
        <dbReference type="EMBL" id="OOP69512.1"/>
    </source>
</evidence>
<feature type="domain" description="3-hydroxyacyl-CoA dehydrogenase C-terminal" evidence="6">
    <location>
        <begin position="196"/>
        <end position="262"/>
    </location>
</feature>
<evidence type="ECO:0000256" key="3">
    <source>
        <dbReference type="ARBA" id="ARBA00023002"/>
    </source>
</evidence>
<dbReference type="InterPro" id="IPR036291">
    <property type="entry name" value="NAD(P)-bd_dom_sf"/>
</dbReference>
<dbReference type="PANTHER" id="PTHR48075">
    <property type="entry name" value="3-HYDROXYACYL-COA DEHYDROGENASE FAMILY PROTEIN"/>
    <property type="match status" value="1"/>
</dbReference>
<dbReference type="GO" id="GO:0019605">
    <property type="term" value="P:butyrate metabolic process"/>
    <property type="evidence" value="ECO:0007669"/>
    <property type="project" value="UniProtKB-UniPathway"/>
</dbReference>
<dbReference type="SUPFAM" id="SSF51735">
    <property type="entry name" value="NAD(P)-binding Rossmann-fold domains"/>
    <property type="match status" value="1"/>
</dbReference>
<dbReference type="RefSeq" id="WP_058005930.1">
    <property type="nucleotide sequence ID" value="NZ_MTLA01000052.1"/>
</dbReference>
<dbReference type="Pfam" id="PF00725">
    <property type="entry name" value="3HCDH"/>
    <property type="match status" value="1"/>
</dbReference>
<dbReference type="InterPro" id="IPR008927">
    <property type="entry name" value="6-PGluconate_DH-like_C_sf"/>
</dbReference>
<dbReference type="PROSITE" id="PS00067">
    <property type="entry name" value="3HCDH"/>
    <property type="match status" value="1"/>
</dbReference>
<organism evidence="8 9">
    <name type="scientific">Heyndrickxia oleronia</name>
    <dbReference type="NCBI Taxonomy" id="38875"/>
    <lineage>
        <taxon>Bacteria</taxon>
        <taxon>Bacillati</taxon>
        <taxon>Bacillota</taxon>
        <taxon>Bacilli</taxon>
        <taxon>Bacillales</taxon>
        <taxon>Bacillaceae</taxon>
        <taxon>Heyndrickxia</taxon>
    </lineage>
</organism>
<evidence type="ECO:0000256" key="1">
    <source>
        <dbReference type="ARBA" id="ARBA00005086"/>
    </source>
</evidence>
<dbReference type="PANTHER" id="PTHR48075:SF5">
    <property type="entry name" value="3-HYDROXYBUTYRYL-COA DEHYDROGENASE"/>
    <property type="match status" value="1"/>
</dbReference>
<keyword evidence="5" id="KW-1133">Transmembrane helix</keyword>
<dbReference type="InterPro" id="IPR006180">
    <property type="entry name" value="3-OHacyl-CoA_DH_CS"/>
</dbReference>
<dbReference type="GO" id="GO:0016616">
    <property type="term" value="F:oxidoreductase activity, acting on the CH-OH group of donors, NAD or NADP as acceptor"/>
    <property type="evidence" value="ECO:0007669"/>
    <property type="project" value="InterPro"/>
</dbReference>
<dbReference type="Gene3D" id="3.40.50.720">
    <property type="entry name" value="NAD(P)-binding Rossmann-like Domain"/>
    <property type="match status" value="1"/>
</dbReference>
<gene>
    <name evidence="8" type="ORF">BWZ43_04830</name>
</gene>
<dbReference type="GO" id="GO:0070403">
    <property type="term" value="F:NAD+ binding"/>
    <property type="evidence" value="ECO:0007669"/>
    <property type="project" value="InterPro"/>
</dbReference>
<dbReference type="UniPathway" id="UPA00863"/>
<dbReference type="EMBL" id="MTLA01000052">
    <property type="protein sequence ID" value="OOP69512.1"/>
    <property type="molecule type" value="Genomic_DNA"/>
</dbReference>
<dbReference type="Proteomes" id="UP000189761">
    <property type="component" value="Unassembled WGS sequence"/>
</dbReference>
<feature type="transmembrane region" description="Helical" evidence="5">
    <location>
        <begin position="20"/>
        <end position="39"/>
    </location>
</feature>
<evidence type="ECO:0000256" key="2">
    <source>
        <dbReference type="ARBA" id="ARBA00009463"/>
    </source>
</evidence>
<dbReference type="SUPFAM" id="SSF48179">
    <property type="entry name" value="6-phosphogluconate dehydrogenase C-terminal domain-like"/>
    <property type="match status" value="1"/>
</dbReference>
<evidence type="ECO:0000259" key="6">
    <source>
        <dbReference type="Pfam" id="PF00725"/>
    </source>
</evidence>
<accession>A0A8E2IAD2</accession>
<dbReference type="PIRSF" id="PIRSF000105">
    <property type="entry name" value="HCDH"/>
    <property type="match status" value="1"/>
</dbReference>
<comment type="pathway">
    <text evidence="1">Lipid metabolism; butanoate metabolism.</text>
</comment>
<evidence type="ECO:0000256" key="5">
    <source>
        <dbReference type="SAM" id="Phobius"/>
    </source>
</evidence>
<dbReference type="Pfam" id="PF02737">
    <property type="entry name" value="3HCDH_N"/>
    <property type="match status" value="1"/>
</dbReference>
<comment type="caution">
    <text evidence="8">The sequence shown here is derived from an EMBL/GenBank/DDBJ whole genome shotgun (WGS) entry which is preliminary data.</text>
</comment>
<dbReference type="AlphaFoldDB" id="A0A8E2IAD2"/>
<dbReference type="Gene3D" id="1.10.1040.10">
    <property type="entry name" value="N-(1-d-carboxylethyl)-l-norvaline Dehydrogenase, domain 2"/>
    <property type="match status" value="1"/>
</dbReference>
<comment type="similarity">
    <text evidence="2">Belongs to the 3-hydroxyacyl-CoA dehydrogenase family.</text>
</comment>
<protein>
    <submittedName>
        <fullName evidence="8">Hydroxylacyl-CoA dehydrogenase</fullName>
    </submittedName>
</protein>
<feature type="site" description="Important for catalytic activity" evidence="4">
    <location>
        <position position="149"/>
    </location>
</feature>
<keyword evidence="5" id="KW-0472">Membrane</keyword>
<dbReference type="InterPro" id="IPR022694">
    <property type="entry name" value="3-OHacyl-CoA_DH"/>
</dbReference>
<dbReference type="InterPro" id="IPR013328">
    <property type="entry name" value="6PGD_dom2"/>
</dbReference>